<accession>A0A6H5FW31</accession>
<evidence type="ECO:0000313" key="1">
    <source>
        <dbReference type="EMBL" id="CAA9993266.1"/>
    </source>
</evidence>
<sequence>MVVSINEIFNEQCKSQIKYNLNWFDLGTWNTWFLLHFEFDFEFEFMCHCEFEFLSH</sequence>
<dbReference type="EMBL" id="CADCXU010000341">
    <property type="protein sequence ID" value="CAA9993266.1"/>
    <property type="molecule type" value="Genomic_DNA"/>
</dbReference>
<name>A0A6H5FW31_9HEMI</name>
<dbReference type="AlphaFoldDB" id="A0A6H5FW31"/>
<evidence type="ECO:0000313" key="2">
    <source>
        <dbReference type="Proteomes" id="UP000479000"/>
    </source>
</evidence>
<feature type="non-terminal residue" evidence="1">
    <location>
        <position position="56"/>
    </location>
</feature>
<protein>
    <submittedName>
        <fullName evidence="1">Uncharacterized protein</fullName>
    </submittedName>
</protein>
<reference evidence="1 2" key="1">
    <citation type="submission" date="2020-02" db="EMBL/GenBank/DDBJ databases">
        <authorList>
            <person name="Ferguson B K."/>
        </authorList>
    </citation>
    <scope>NUCLEOTIDE SEQUENCE [LARGE SCALE GENOMIC DNA]</scope>
</reference>
<dbReference type="Proteomes" id="UP000479000">
    <property type="component" value="Unassembled WGS sequence"/>
</dbReference>
<gene>
    <name evidence="1" type="ORF">NTEN_LOCUS249</name>
</gene>
<proteinExistence type="predicted"/>
<keyword evidence="2" id="KW-1185">Reference proteome</keyword>
<organism evidence="1 2">
    <name type="scientific">Nesidiocoris tenuis</name>
    <dbReference type="NCBI Taxonomy" id="355587"/>
    <lineage>
        <taxon>Eukaryota</taxon>
        <taxon>Metazoa</taxon>
        <taxon>Ecdysozoa</taxon>
        <taxon>Arthropoda</taxon>
        <taxon>Hexapoda</taxon>
        <taxon>Insecta</taxon>
        <taxon>Pterygota</taxon>
        <taxon>Neoptera</taxon>
        <taxon>Paraneoptera</taxon>
        <taxon>Hemiptera</taxon>
        <taxon>Heteroptera</taxon>
        <taxon>Panheteroptera</taxon>
        <taxon>Cimicomorpha</taxon>
        <taxon>Miridae</taxon>
        <taxon>Dicyphina</taxon>
        <taxon>Nesidiocoris</taxon>
    </lineage>
</organism>